<name>A0A2S8HRQ0_9PSED</name>
<sequence length="441" mass="48468">MFDSVNEPSFRLDIAGLPDSFEVLAFTGSEAISEPFAFDVDLLNDDPTLDLASLLYRSAFLHFGPEGEGIHGQLLGLVQLGHGDEPRLCRVRLGPRLACLAQRFNQRIFSDRTVPEILAQVLKEHGIAGKECCRFDLSGDYPPRDFCTQYRESDLQFLQRLCAQERLHYYFEHRPRGHCLVLGDSLGQFRRGEERGFEDEIERPGVHQFKLHGCGQVAEAQTNLPTLRSGQLMPLSGHPCADWNRPWLVTHVEHQGGQQPDFLYRNQLRVVAQEVPLVSAHSVMKPRMPCLQRGWVVDVGESRPGPSRPVAVQFDWLYQGEGAAPSHCWLPLSCELESAGVVPLSEGAQVLVSFIEGDPDQPLISGFLPGSPSSTKTVISDLLSASTTETNRANDGLSGLLQSSEPLVLLCLLPGGGSFSHCAQSLCTCRAAMRLGQSGAA</sequence>
<dbReference type="SUPFAM" id="SSF69279">
    <property type="entry name" value="Phage tail proteins"/>
    <property type="match status" value="2"/>
</dbReference>
<dbReference type="Gene3D" id="2.30.110.50">
    <property type="match status" value="1"/>
</dbReference>
<evidence type="ECO:0000313" key="2">
    <source>
        <dbReference type="Proteomes" id="UP000239687"/>
    </source>
</evidence>
<accession>A0A2S8HRQ0</accession>
<dbReference type="SUPFAM" id="SSF69255">
    <property type="entry name" value="gp5 N-terminal domain-like"/>
    <property type="match status" value="1"/>
</dbReference>
<dbReference type="Gene3D" id="2.40.50.230">
    <property type="entry name" value="Gp5 N-terminal domain"/>
    <property type="match status" value="1"/>
</dbReference>
<dbReference type="EMBL" id="PUIN01000003">
    <property type="protein sequence ID" value="PQP05139.1"/>
    <property type="molecule type" value="Genomic_DNA"/>
</dbReference>
<comment type="caution">
    <text evidence="1">The sequence shown here is derived from an EMBL/GenBank/DDBJ whole genome shotgun (WGS) entry which is preliminary data.</text>
</comment>
<dbReference type="AlphaFoldDB" id="A0A2S8HRQ0"/>
<organism evidence="1 2">
    <name type="scientific">Pseudomonas frederiksbergensis</name>
    <dbReference type="NCBI Taxonomy" id="104087"/>
    <lineage>
        <taxon>Bacteria</taxon>
        <taxon>Pseudomonadati</taxon>
        <taxon>Pseudomonadota</taxon>
        <taxon>Gammaproteobacteria</taxon>
        <taxon>Pseudomonadales</taxon>
        <taxon>Pseudomonadaceae</taxon>
        <taxon>Pseudomonas</taxon>
    </lineage>
</organism>
<dbReference type="InterPro" id="IPR037026">
    <property type="entry name" value="Vgr_OB-fold_dom_sf"/>
</dbReference>
<dbReference type="RefSeq" id="WP_105340397.1">
    <property type="nucleotide sequence ID" value="NZ_PUIN01000003.1"/>
</dbReference>
<dbReference type="Pfam" id="PF05954">
    <property type="entry name" value="Phage_GPD"/>
    <property type="match status" value="1"/>
</dbReference>
<protein>
    <submittedName>
        <fullName evidence="1">Type VI secretion protein</fullName>
    </submittedName>
</protein>
<dbReference type="Proteomes" id="UP000239687">
    <property type="component" value="Unassembled WGS sequence"/>
</dbReference>
<proteinExistence type="predicted"/>
<gene>
    <name evidence="1" type="ORF">C5612_05500</name>
</gene>
<evidence type="ECO:0000313" key="1">
    <source>
        <dbReference type="EMBL" id="PQP05139.1"/>
    </source>
</evidence>
<dbReference type="Gene3D" id="3.55.50.10">
    <property type="entry name" value="Baseplate protein-like domains"/>
    <property type="match status" value="1"/>
</dbReference>
<reference evidence="1 2" key="1">
    <citation type="submission" date="2018-02" db="EMBL/GenBank/DDBJ databases">
        <title>Draft genome sequencing of Pseudomonas frederiksbergensis 11-D3.</title>
        <authorList>
            <person name="Zheng B.-X."/>
        </authorList>
    </citation>
    <scope>NUCLEOTIDE SEQUENCE [LARGE SCALE GENOMIC DNA]</scope>
    <source>
        <strain evidence="1 2">11-D3</strain>
    </source>
</reference>